<reference evidence="1" key="1">
    <citation type="submission" date="2020-04" db="EMBL/GenBank/DDBJ databases">
        <authorList>
            <person name="Chiriac C."/>
            <person name="Salcher M."/>
            <person name="Ghai R."/>
            <person name="Kavagutti S V."/>
        </authorList>
    </citation>
    <scope>NUCLEOTIDE SEQUENCE</scope>
</reference>
<proteinExistence type="predicted"/>
<organism evidence="1">
    <name type="scientific">uncultured Caudovirales phage</name>
    <dbReference type="NCBI Taxonomy" id="2100421"/>
    <lineage>
        <taxon>Viruses</taxon>
        <taxon>Duplodnaviria</taxon>
        <taxon>Heunggongvirae</taxon>
        <taxon>Uroviricota</taxon>
        <taxon>Caudoviricetes</taxon>
        <taxon>Peduoviridae</taxon>
        <taxon>Maltschvirus</taxon>
        <taxon>Maltschvirus maltsch</taxon>
    </lineage>
</organism>
<evidence type="ECO:0000313" key="1">
    <source>
        <dbReference type="EMBL" id="CAB4130249.1"/>
    </source>
</evidence>
<gene>
    <name evidence="1" type="ORF">UFOVP116_344</name>
</gene>
<accession>A0A6J5LF50</accession>
<dbReference type="EMBL" id="LR796237">
    <property type="protein sequence ID" value="CAB4130249.1"/>
    <property type="molecule type" value="Genomic_DNA"/>
</dbReference>
<protein>
    <submittedName>
        <fullName evidence="1">Uncharacterized protein</fullName>
    </submittedName>
</protein>
<name>A0A6J5LF50_9CAUD</name>
<sequence>MENTSLRDRLELTEAAYALAKKVAAAQYFKIIMGDQSADAYRNYQVLKSQLAELEHDILMINELMESDQ</sequence>